<dbReference type="OrthoDB" id="2134503at2759"/>
<evidence type="ECO:0000313" key="4">
    <source>
        <dbReference type="Proteomes" id="UP000193920"/>
    </source>
</evidence>
<reference evidence="3 4" key="1">
    <citation type="submission" date="2016-08" db="EMBL/GenBank/DDBJ databases">
        <title>A Parts List for Fungal Cellulosomes Revealed by Comparative Genomics.</title>
        <authorList>
            <consortium name="DOE Joint Genome Institute"/>
            <person name="Haitjema C.H."/>
            <person name="Gilmore S.P."/>
            <person name="Henske J.K."/>
            <person name="Solomon K.V."/>
            <person name="De Groot R."/>
            <person name="Kuo A."/>
            <person name="Mondo S.J."/>
            <person name="Salamov A.A."/>
            <person name="Labutti K."/>
            <person name="Zhao Z."/>
            <person name="Chiniquy J."/>
            <person name="Barry K."/>
            <person name="Brewer H.M."/>
            <person name="Purvine S.O."/>
            <person name="Wright A.T."/>
            <person name="Boxma B."/>
            <person name="Van Alen T."/>
            <person name="Hackstein J.H."/>
            <person name="Baker S.E."/>
            <person name="Grigoriev I.V."/>
            <person name="O'Malley M.A."/>
        </authorList>
    </citation>
    <scope>NUCLEOTIDE SEQUENCE [LARGE SCALE GENOMIC DNA]</scope>
    <source>
        <strain evidence="3 4">G1</strain>
    </source>
</reference>
<evidence type="ECO:0000313" key="3">
    <source>
        <dbReference type="EMBL" id="ORY63628.1"/>
    </source>
</evidence>
<sequence length="327" mass="38343">MKFLKILLVCSAFVTFSLADETKSEENTNENVNFKEEVEKAFKEPKIDTGHRTKEQCEQGYQLLQSVYSDIEKDPKCTYSKEYADENGYKGDYTMDLKNRDYFCSSCLTKYLRLGSPMVKACGSNAPKEMIYDMYFLSSVNSILCAKDKLHDKYCEVVMDELFEKEERKPVVNWTEDSLCGECPYYYHDIFKEREEFYKSLRKDSAETSFLGRILPLRDIDIDCYKEFDARKQEAMKESNKNANTSAENSKNINYNEILKEVQKEENEKREQEAQENKEKKEKVEEVDDTKEDNAEKEKEKKVEEKTEEKAEEKTEKPKKASEAGEL</sequence>
<evidence type="ECO:0000256" key="1">
    <source>
        <dbReference type="SAM" id="MobiDB-lite"/>
    </source>
</evidence>
<proteinExistence type="predicted"/>
<feature type="signal peptide" evidence="2">
    <location>
        <begin position="1"/>
        <end position="19"/>
    </location>
</feature>
<evidence type="ECO:0008006" key="5">
    <source>
        <dbReference type="Google" id="ProtNLM"/>
    </source>
</evidence>
<keyword evidence="2" id="KW-0732">Signal</keyword>
<organism evidence="3 4">
    <name type="scientific">Neocallimastix californiae</name>
    <dbReference type="NCBI Taxonomy" id="1754190"/>
    <lineage>
        <taxon>Eukaryota</taxon>
        <taxon>Fungi</taxon>
        <taxon>Fungi incertae sedis</taxon>
        <taxon>Chytridiomycota</taxon>
        <taxon>Chytridiomycota incertae sedis</taxon>
        <taxon>Neocallimastigomycetes</taxon>
        <taxon>Neocallimastigales</taxon>
        <taxon>Neocallimastigaceae</taxon>
        <taxon>Neocallimastix</taxon>
    </lineage>
</organism>
<feature type="region of interest" description="Disordered" evidence="1">
    <location>
        <begin position="236"/>
        <end position="327"/>
    </location>
</feature>
<dbReference type="EMBL" id="MCOG01000056">
    <property type="protein sequence ID" value="ORY63628.1"/>
    <property type="molecule type" value="Genomic_DNA"/>
</dbReference>
<comment type="caution">
    <text evidence="3">The sequence shown here is derived from an EMBL/GenBank/DDBJ whole genome shotgun (WGS) entry which is preliminary data.</text>
</comment>
<feature type="chain" id="PRO_5012530896" description="Folate receptor-like domain-containing protein" evidence="2">
    <location>
        <begin position="20"/>
        <end position="327"/>
    </location>
</feature>
<dbReference type="Proteomes" id="UP000193920">
    <property type="component" value="Unassembled WGS sequence"/>
</dbReference>
<feature type="compositionally biased region" description="Basic and acidic residues" evidence="1">
    <location>
        <begin position="258"/>
        <end position="284"/>
    </location>
</feature>
<gene>
    <name evidence="3" type="ORF">LY90DRAFT_233127</name>
</gene>
<dbReference type="AlphaFoldDB" id="A0A1Y2DWH4"/>
<accession>A0A1Y2DWH4</accession>
<feature type="compositionally biased region" description="Basic and acidic residues" evidence="1">
    <location>
        <begin position="292"/>
        <end position="327"/>
    </location>
</feature>
<feature type="compositionally biased region" description="Polar residues" evidence="1">
    <location>
        <begin position="241"/>
        <end position="255"/>
    </location>
</feature>
<evidence type="ECO:0000256" key="2">
    <source>
        <dbReference type="SAM" id="SignalP"/>
    </source>
</evidence>
<keyword evidence="4" id="KW-1185">Reference proteome</keyword>
<protein>
    <recommendedName>
        <fullName evidence="5">Folate receptor-like domain-containing protein</fullName>
    </recommendedName>
</protein>
<name>A0A1Y2DWH4_9FUNG</name>